<accession>A0A9W7FBM8</accession>
<dbReference type="EMBL" id="BRXW01000134">
    <property type="protein sequence ID" value="GMI09163.1"/>
    <property type="molecule type" value="Genomic_DNA"/>
</dbReference>
<feature type="compositionally biased region" description="Polar residues" evidence="1">
    <location>
        <begin position="50"/>
        <end position="63"/>
    </location>
</feature>
<proteinExistence type="predicted"/>
<comment type="caution">
    <text evidence="2">The sequence shown here is derived from an EMBL/GenBank/DDBJ whole genome shotgun (WGS) entry which is preliminary data.</text>
</comment>
<gene>
    <name evidence="2" type="ORF">TrLO_g12372</name>
</gene>
<sequence length="514" mass="58306">MSAFTSSSDPIPGSTQPQKTVGSSSPPSTSPSSNVSLVKSIEDDIEDHGSQATNASEEWNIHNSEQAEEVMPLREKMKKLSPVRSLPALRKEKVEEFGELMVLRSLMEQYNSGEHYNGVLVLPLRKFRQICKDVGLLDRVEGYVVSPITVGDINVTYQTALTHVSPAFGDKGVHRGKITTLDRIESLLWQPTKAFKKDSEVKPTEKLSPRHVSKKKEYLKKRLHGGGGAIHSERLMVPCQFRAALVELATIYYSKMITKCFGRSILHLQSAERKAAGEAAFEVLFRRKILDFTVANCTVDASAEFFDHTTEILRKQEVKRMYHLELEALTALHDHYSESERAKKLWDSNHGKAGSGGVALRSNLKIMSFREFISCLTDFGGIPYFITTGQAFNVFRHVTRRTLMRKNEPPVFKLKKDRKGRKWRAVALQGLEVNQEADYEEVERPDYLNFSQFCECLGHFAVAAFTHERMEDRLMTLWKWFDQCEGNGRIHSKHKNSSGVRFAVRSGYKSTNHT</sequence>
<organism evidence="2 3">
    <name type="scientific">Triparma laevis f. longispina</name>
    <dbReference type="NCBI Taxonomy" id="1714387"/>
    <lineage>
        <taxon>Eukaryota</taxon>
        <taxon>Sar</taxon>
        <taxon>Stramenopiles</taxon>
        <taxon>Ochrophyta</taxon>
        <taxon>Bolidophyceae</taxon>
        <taxon>Parmales</taxon>
        <taxon>Triparmaceae</taxon>
        <taxon>Triparma</taxon>
    </lineage>
</organism>
<feature type="compositionally biased region" description="Low complexity" evidence="1">
    <location>
        <begin position="21"/>
        <end position="39"/>
    </location>
</feature>
<protein>
    <submittedName>
        <fullName evidence="2">Uncharacterized protein</fullName>
    </submittedName>
</protein>
<dbReference type="Proteomes" id="UP001165122">
    <property type="component" value="Unassembled WGS sequence"/>
</dbReference>
<name>A0A9W7FBM8_9STRA</name>
<evidence type="ECO:0000313" key="3">
    <source>
        <dbReference type="Proteomes" id="UP001165122"/>
    </source>
</evidence>
<feature type="compositionally biased region" description="Polar residues" evidence="1">
    <location>
        <begin position="1"/>
        <end position="20"/>
    </location>
</feature>
<dbReference type="OrthoDB" id="190874at2759"/>
<feature type="region of interest" description="Disordered" evidence="1">
    <location>
        <begin position="1"/>
        <end position="63"/>
    </location>
</feature>
<evidence type="ECO:0000313" key="2">
    <source>
        <dbReference type="EMBL" id="GMI09163.1"/>
    </source>
</evidence>
<evidence type="ECO:0000256" key="1">
    <source>
        <dbReference type="SAM" id="MobiDB-lite"/>
    </source>
</evidence>
<reference evidence="3" key="1">
    <citation type="journal article" date="2023" name="Commun. Biol.">
        <title>Genome analysis of Parmales, the sister group of diatoms, reveals the evolutionary specialization of diatoms from phago-mixotrophs to photoautotrophs.</title>
        <authorList>
            <person name="Ban H."/>
            <person name="Sato S."/>
            <person name="Yoshikawa S."/>
            <person name="Yamada K."/>
            <person name="Nakamura Y."/>
            <person name="Ichinomiya M."/>
            <person name="Sato N."/>
            <person name="Blanc-Mathieu R."/>
            <person name="Endo H."/>
            <person name="Kuwata A."/>
            <person name="Ogata H."/>
        </authorList>
    </citation>
    <scope>NUCLEOTIDE SEQUENCE [LARGE SCALE GENOMIC DNA]</scope>
    <source>
        <strain evidence="3">NIES 3700</strain>
    </source>
</reference>
<keyword evidence="3" id="KW-1185">Reference proteome</keyword>
<dbReference type="AlphaFoldDB" id="A0A9W7FBM8"/>